<feature type="compositionally biased region" description="Basic residues" evidence="5">
    <location>
        <begin position="216"/>
        <end position="226"/>
    </location>
</feature>
<keyword evidence="4 6" id="KW-0472">Membrane</keyword>
<evidence type="ECO:0000256" key="2">
    <source>
        <dbReference type="ARBA" id="ARBA00022692"/>
    </source>
</evidence>
<dbReference type="Pfam" id="PF04061">
    <property type="entry name" value="ORMDL"/>
    <property type="match status" value="1"/>
</dbReference>
<feature type="transmembrane region" description="Helical" evidence="6">
    <location>
        <begin position="57"/>
        <end position="78"/>
    </location>
</feature>
<reference evidence="7 8" key="1">
    <citation type="submission" date="2019-01" db="EMBL/GenBank/DDBJ databases">
        <authorList>
            <person name="Ferrante I. M."/>
        </authorList>
    </citation>
    <scope>NUCLEOTIDE SEQUENCE [LARGE SCALE GENOMIC DNA]</scope>
    <source>
        <strain evidence="7 8">B856</strain>
    </source>
</reference>
<feature type="region of interest" description="Disordered" evidence="5">
    <location>
        <begin position="202"/>
        <end position="226"/>
    </location>
</feature>
<sequence length="226" mass="25320">MSTESSSKCNATRMNRDRINSRDIVRSYSGLFGSNGDMMPFELARNAHTDWVEKGGFLLLGTYVGCICLFQIVVLAIFDLYNDAAILKLHWSWTVTNAVHCLVTTLYLHWLKGSAFDQHGELAAMTLWEQLEGRSQILNVKRSLFVVPTILCYAACHFSNYSFDVCVTNVILWIVQMAGKLPIMNGVRIFGINRTAGIDDDCGGHESSRNGMVSARSRRRPGSKQE</sequence>
<dbReference type="AlphaFoldDB" id="A0A448Z8A3"/>
<protein>
    <recommendedName>
        <fullName evidence="9">ORM1-like protein 3</fullName>
    </recommendedName>
</protein>
<keyword evidence="2 6" id="KW-0812">Transmembrane</keyword>
<evidence type="ECO:0000256" key="4">
    <source>
        <dbReference type="ARBA" id="ARBA00023136"/>
    </source>
</evidence>
<feature type="transmembrane region" description="Helical" evidence="6">
    <location>
        <begin position="90"/>
        <end position="110"/>
    </location>
</feature>
<evidence type="ECO:0000256" key="5">
    <source>
        <dbReference type="SAM" id="MobiDB-lite"/>
    </source>
</evidence>
<proteinExistence type="predicted"/>
<dbReference type="PANTHER" id="PTHR12665">
    <property type="entry name" value="ORMDL PROTEINS"/>
    <property type="match status" value="1"/>
</dbReference>
<evidence type="ECO:0000313" key="8">
    <source>
        <dbReference type="Proteomes" id="UP000291116"/>
    </source>
</evidence>
<accession>A0A448Z8A3</accession>
<dbReference type="OrthoDB" id="1932233at2759"/>
<evidence type="ECO:0000313" key="7">
    <source>
        <dbReference type="EMBL" id="VEU38266.1"/>
    </source>
</evidence>
<evidence type="ECO:0008006" key="9">
    <source>
        <dbReference type="Google" id="ProtNLM"/>
    </source>
</evidence>
<dbReference type="GO" id="GO:0005789">
    <property type="term" value="C:endoplasmic reticulum membrane"/>
    <property type="evidence" value="ECO:0007669"/>
    <property type="project" value="InterPro"/>
</dbReference>
<dbReference type="InterPro" id="IPR007203">
    <property type="entry name" value="ORMDL"/>
</dbReference>
<organism evidence="7 8">
    <name type="scientific">Pseudo-nitzschia multistriata</name>
    <dbReference type="NCBI Taxonomy" id="183589"/>
    <lineage>
        <taxon>Eukaryota</taxon>
        <taxon>Sar</taxon>
        <taxon>Stramenopiles</taxon>
        <taxon>Ochrophyta</taxon>
        <taxon>Bacillariophyta</taxon>
        <taxon>Bacillariophyceae</taxon>
        <taxon>Bacillariophycidae</taxon>
        <taxon>Bacillariales</taxon>
        <taxon>Bacillariaceae</taxon>
        <taxon>Pseudo-nitzschia</taxon>
    </lineage>
</organism>
<dbReference type="EMBL" id="CAACVS010000160">
    <property type="protein sequence ID" value="VEU38266.1"/>
    <property type="molecule type" value="Genomic_DNA"/>
</dbReference>
<comment type="subcellular location">
    <subcellularLocation>
        <location evidence="1">Membrane</location>
        <topology evidence="1">Multi-pass membrane protein</topology>
    </subcellularLocation>
</comment>
<keyword evidence="8" id="KW-1185">Reference proteome</keyword>
<evidence type="ECO:0000256" key="3">
    <source>
        <dbReference type="ARBA" id="ARBA00022989"/>
    </source>
</evidence>
<evidence type="ECO:0000256" key="1">
    <source>
        <dbReference type="ARBA" id="ARBA00004141"/>
    </source>
</evidence>
<name>A0A448Z8A3_9STRA</name>
<keyword evidence="3 6" id="KW-1133">Transmembrane helix</keyword>
<evidence type="ECO:0000256" key="6">
    <source>
        <dbReference type="SAM" id="Phobius"/>
    </source>
</evidence>
<dbReference type="Proteomes" id="UP000291116">
    <property type="component" value="Unassembled WGS sequence"/>
</dbReference>
<gene>
    <name evidence="7" type="ORF">PSNMU_V1.4_AUG-EV-PASAV3_0050180</name>
</gene>